<dbReference type="GO" id="GO:0005667">
    <property type="term" value="C:transcription regulator complex"/>
    <property type="evidence" value="ECO:0007669"/>
    <property type="project" value="TreeGrafter"/>
</dbReference>
<dbReference type="InterPro" id="IPR001630">
    <property type="entry name" value="Leuzip_CREB"/>
</dbReference>
<dbReference type="GO" id="GO:0008081">
    <property type="term" value="F:phosphoric diester hydrolase activity"/>
    <property type="evidence" value="ECO:0007669"/>
    <property type="project" value="InterPro"/>
</dbReference>
<feature type="compositionally biased region" description="Polar residues" evidence="7">
    <location>
        <begin position="144"/>
        <end position="166"/>
    </location>
</feature>
<evidence type="ECO:0000256" key="3">
    <source>
        <dbReference type="ARBA" id="ARBA00023125"/>
    </source>
</evidence>
<dbReference type="Gene3D" id="1.20.5.170">
    <property type="match status" value="1"/>
</dbReference>
<dbReference type="GO" id="GO:0000981">
    <property type="term" value="F:DNA-binding transcription factor activity, RNA polymerase II-specific"/>
    <property type="evidence" value="ECO:0007669"/>
    <property type="project" value="TreeGrafter"/>
</dbReference>
<dbReference type="GO" id="GO:0000978">
    <property type="term" value="F:RNA polymerase II cis-regulatory region sequence-specific DNA binding"/>
    <property type="evidence" value="ECO:0007669"/>
    <property type="project" value="TreeGrafter"/>
</dbReference>
<keyword evidence="4" id="KW-0804">Transcription</keyword>
<name>A0A8S1GSZ7_9PELO</name>
<keyword evidence="10" id="KW-1185">Reference proteome</keyword>
<evidence type="ECO:0000256" key="6">
    <source>
        <dbReference type="SAM" id="Coils"/>
    </source>
</evidence>
<dbReference type="SMART" id="SM00338">
    <property type="entry name" value="BRLZ"/>
    <property type="match status" value="1"/>
</dbReference>
<dbReference type="InterPro" id="IPR046347">
    <property type="entry name" value="bZIP_sf"/>
</dbReference>
<dbReference type="PANTHER" id="PTHR45879">
    <property type="entry name" value="CYCLIC AMP RESPONSE ELEMENT-BINDING PROTEIN B"/>
    <property type="match status" value="1"/>
</dbReference>
<dbReference type="InterPro" id="IPR004827">
    <property type="entry name" value="bZIP"/>
</dbReference>
<dbReference type="SUPFAM" id="SSF57959">
    <property type="entry name" value="Leucine zipper domain"/>
    <property type="match status" value="1"/>
</dbReference>
<dbReference type="GO" id="GO:0005634">
    <property type="term" value="C:nucleus"/>
    <property type="evidence" value="ECO:0007669"/>
    <property type="project" value="UniProtKB-SubCell"/>
</dbReference>
<feature type="domain" description="BZIP" evidence="8">
    <location>
        <begin position="232"/>
        <end position="283"/>
    </location>
</feature>
<dbReference type="SUPFAM" id="SSF51695">
    <property type="entry name" value="PLC-like phosphodiesterases"/>
    <property type="match status" value="1"/>
</dbReference>
<dbReference type="PANTHER" id="PTHR45879:SF3">
    <property type="entry name" value="CYCLIC AMP RESPONSE ELEMENT-BINDING PROTEIN B"/>
    <property type="match status" value="1"/>
</dbReference>
<dbReference type="Gene3D" id="3.20.20.190">
    <property type="entry name" value="Phosphatidylinositol (PI) phosphodiesterase"/>
    <property type="match status" value="1"/>
</dbReference>
<gene>
    <name evidence="9" type="ORF">CAUJ_LOCUS1920</name>
</gene>
<comment type="caution">
    <text evidence="9">The sequence shown here is derived from an EMBL/GenBank/DDBJ whole genome shotgun (WGS) entry which is preliminary data.</text>
</comment>
<dbReference type="PROSITE" id="PS50217">
    <property type="entry name" value="BZIP"/>
    <property type="match status" value="1"/>
</dbReference>
<feature type="coiled-coil region" evidence="6">
    <location>
        <begin position="250"/>
        <end position="284"/>
    </location>
</feature>
<dbReference type="AlphaFoldDB" id="A0A8S1GSZ7"/>
<dbReference type="Pfam" id="PF26146">
    <property type="entry name" value="PI-PLC_X"/>
    <property type="match status" value="1"/>
</dbReference>
<keyword evidence="3" id="KW-0238">DNA-binding</keyword>
<dbReference type="Pfam" id="PF00170">
    <property type="entry name" value="bZIP_1"/>
    <property type="match status" value="1"/>
</dbReference>
<reference evidence="9" key="1">
    <citation type="submission" date="2020-10" db="EMBL/GenBank/DDBJ databases">
        <authorList>
            <person name="Kikuchi T."/>
        </authorList>
    </citation>
    <scope>NUCLEOTIDE SEQUENCE</scope>
    <source>
        <strain evidence="9">NKZ352</strain>
    </source>
</reference>
<evidence type="ECO:0000256" key="1">
    <source>
        <dbReference type="ARBA" id="ARBA00004123"/>
    </source>
</evidence>
<dbReference type="PRINTS" id="PR00041">
    <property type="entry name" value="LEUZIPPRCREB"/>
</dbReference>
<evidence type="ECO:0000313" key="10">
    <source>
        <dbReference type="Proteomes" id="UP000835052"/>
    </source>
</evidence>
<dbReference type="OrthoDB" id="5970722at2759"/>
<dbReference type="PROSITE" id="PS00036">
    <property type="entry name" value="BZIP_BASIC"/>
    <property type="match status" value="1"/>
</dbReference>
<evidence type="ECO:0000256" key="4">
    <source>
        <dbReference type="ARBA" id="ARBA00023163"/>
    </source>
</evidence>
<sequence length="767" mass="85036">MTMVDNGLKLAYARGVRRTGSAFFTVSPSVYGMILKDLETADKAMKKEPEETPPSSVDASPLQVHIPPPILPPGLPPRVSSATSGAPSPYGSPLGAASLLPPAALAAHPSLHHLNGDLSQLQPGALDFAAAIAAAAGHQNGQTANLGGGVSTPSGAGPSNVTQGLQMNDGGVSSAAAAHVLKPLMDPTAFVSGEPQNWHSPLLSGYSSSPSPTMPGMGGGRMGLMPGEDDSNRKRQVRLLKNREAAKECRRKKKEYVKCLENRVAVLENQNKALIEELKTLKELYCRKEKNEIELDSIKMRIYPQECSVEKKAKTVFKHRVHNDSPIDVACRISATSPEVFVSDRKGFFVKAGGFQDFQMANWMSALPESRKKAPFSTLKIPGSHNSGAYDLRDDLPMANDQNFNVTVRQMGTSRFVRKFVKKWSETQIFDVYEQLEAGVRYLDIRLELMIDENGWMELMLVHGLYGPSAMSFFEKIRTFLDSHPQEVVVLDINHVYTMTSLGFIQFVVQTLLVIFPPEIICPTQYDFGKTSLQDIVSKGYRLIIVGPYQEPMENVIHETLIIHNPWPDKNRIDELVAALRLELLQPKPEKIHVLQGVITPRPADITRNMFSSLREVFSEKATVATLDMIARDLSQEERKKINVVLLDQVNHQVAWSIITRLESAPRSHRITVQVLPKSAKTPYKCFCEGLPPRRFNIRYHGPRPGEEALRRSMKPRNLGEYPKLQGTNISSRLAPDAKNQMTFNQLSTLEMAFSLGMESSSAEIHK</sequence>
<dbReference type="CDD" id="cd14690">
    <property type="entry name" value="bZIP_CREB1"/>
    <property type="match status" value="1"/>
</dbReference>
<dbReference type="EMBL" id="CAJGYM010000003">
    <property type="protein sequence ID" value="CAD6186001.1"/>
    <property type="molecule type" value="Genomic_DNA"/>
</dbReference>
<evidence type="ECO:0000256" key="5">
    <source>
        <dbReference type="ARBA" id="ARBA00023242"/>
    </source>
</evidence>
<protein>
    <recommendedName>
        <fullName evidence="8">BZIP domain-containing protein</fullName>
    </recommendedName>
</protein>
<comment type="subcellular location">
    <subcellularLocation>
        <location evidence="1">Nucleus</location>
    </subcellularLocation>
</comment>
<keyword evidence="2" id="KW-0805">Transcription regulation</keyword>
<dbReference type="PROSITE" id="PS50007">
    <property type="entry name" value="PIPLC_X_DOMAIN"/>
    <property type="match status" value="1"/>
</dbReference>
<feature type="region of interest" description="Disordered" evidence="7">
    <location>
        <begin position="44"/>
        <end position="90"/>
    </location>
</feature>
<evidence type="ECO:0000256" key="7">
    <source>
        <dbReference type="SAM" id="MobiDB-lite"/>
    </source>
</evidence>
<keyword evidence="5" id="KW-0539">Nucleus</keyword>
<evidence type="ECO:0000256" key="2">
    <source>
        <dbReference type="ARBA" id="ARBA00023015"/>
    </source>
</evidence>
<dbReference type="Proteomes" id="UP000835052">
    <property type="component" value="Unassembled WGS sequence"/>
</dbReference>
<organism evidence="9 10">
    <name type="scientific">Caenorhabditis auriculariae</name>
    <dbReference type="NCBI Taxonomy" id="2777116"/>
    <lineage>
        <taxon>Eukaryota</taxon>
        <taxon>Metazoa</taxon>
        <taxon>Ecdysozoa</taxon>
        <taxon>Nematoda</taxon>
        <taxon>Chromadorea</taxon>
        <taxon>Rhabditida</taxon>
        <taxon>Rhabditina</taxon>
        <taxon>Rhabditomorpha</taxon>
        <taxon>Rhabditoidea</taxon>
        <taxon>Rhabditidae</taxon>
        <taxon>Peloderinae</taxon>
        <taxon>Caenorhabditis</taxon>
    </lineage>
</organism>
<dbReference type="FunFam" id="1.20.5.170:FF:000003">
    <property type="entry name" value="cAMP-responsive element modulator isoform X2"/>
    <property type="match status" value="1"/>
</dbReference>
<feature type="compositionally biased region" description="Pro residues" evidence="7">
    <location>
        <begin position="66"/>
        <end position="76"/>
    </location>
</feature>
<feature type="region of interest" description="Disordered" evidence="7">
    <location>
        <begin position="144"/>
        <end position="169"/>
    </location>
</feature>
<dbReference type="InterPro" id="IPR017946">
    <property type="entry name" value="PLC-like_Pdiesterase_TIM-brl"/>
</dbReference>
<accession>A0A8S1GSZ7</accession>
<evidence type="ECO:0000313" key="9">
    <source>
        <dbReference type="EMBL" id="CAD6186001.1"/>
    </source>
</evidence>
<evidence type="ECO:0000259" key="8">
    <source>
        <dbReference type="PROSITE" id="PS50217"/>
    </source>
</evidence>
<dbReference type="GO" id="GO:0006629">
    <property type="term" value="P:lipid metabolic process"/>
    <property type="evidence" value="ECO:0007669"/>
    <property type="project" value="InterPro"/>
</dbReference>
<keyword evidence="6" id="KW-0175">Coiled coil</keyword>
<proteinExistence type="predicted"/>